<proteinExistence type="predicted"/>
<reference evidence="2" key="1">
    <citation type="submission" date="2013-06" db="EMBL/GenBank/DDBJ databases">
        <title>Complete Genome Sequence of Hyperthermophilic Palaeococcus pacificus DY20341T, Isolated from a Deep-Sea Hydrothermal Sediments.</title>
        <authorList>
            <person name="Zeng X."/>
            <person name="Shao Z."/>
        </authorList>
    </citation>
    <scope>NUCLEOTIDE SEQUENCE [LARGE SCALE GENOMIC DNA]</scope>
    <source>
        <strain evidence="2">DY20341</strain>
    </source>
</reference>
<dbReference type="OrthoDB" id="95325at2157"/>
<dbReference type="eggNOG" id="arCOG10106">
    <property type="taxonomic scope" value="Archaea"/>
</dbReference>
<dbReference type="KEGG" id="ppac:PAP_04915"/>
<dbReference type="STRING" id="1343739.PAP_04915"/>
<evidence type="ECO:0000313" key="1">
    <source>
        <dbReference type="EMBL" id="AIF69394.1"/>
    </source>
</evidence>
<dbReference type="Proteomes" id="UP000027981">
    <property type="component" value="Chromosome"/>
</dbReference>
<sequence>MRKKSFLALFIVGFVLLSYAGIANAYAFAVNSRNSVIVLPTTKIVNGKALHIGEDAIAGSKLGAFLVLKGIRTAYYTDKVEVPVEYHSVLISDSDQYYKLNKIDMPDLDLNVSDSPVGKAIVVAVNFSKIYYNSTSKKVHFEDRSIEIIFNENTTPLELGGENTKIVATTVDGNDVMYIYSVEDEDGTSGFGSTIIVNGWSITFQDIDINQETTFVKIKEPDGNTFNKILEKGSYYLFYEDKNGNLDREEFSAYPSSRLDELQNAGARRILIFSPTGFFVGIGGTKQVQYSYEYYEKLREYKDGEVYDGQWVWDIDPSSNLFTLYLHVDPENGFNNVDLGEGTWVKFPIGELKFHPIFTKNEDGEITGVEGYQFVQVRRVASQVQVKTTAVDVVDDVNELIITDEELTSLPSNKNVIIIGGWVSNKAWSLLEQIYGESTIQSIRNEIMSKGYVVKILNNPNNPNYKVVILAGKGYPETAQAIEEFMKNA</sequence>
<organism evidence="1 2">
    <name type="scientific">Palaeococcus pacificus DY20341</name>
    <dbReference type="NCBI Taxonomy" id="1343739"/>
    <lineage>
        <taxon>Archaea</taxon>
        <taxon>Methanobacteriati</taxon>
        <taxon>Methanobacteriota</taxon>
        <taxon>Thermococci</taxon>
        <taxon>Thermococcales</taxon>
        <taxon>Thermococcaceae</taxon>
        <taxon>Palaeococcus</taxon>
    </lineage>
</organism>
<keyword evidence="2" id="KW-1185">Reference proteome</keyword>
<name>A0A075LSV4_9EURY</name>
<gene>
    <name evidence="1" type="ORF">PAP_04915</name>
</gene>
<dbReference type="EMBL" id="CP006019">
    <property type="protein sequence ID" value="AIF69394.1"/>
    <property type="molecule type" value="Genomic_DNA"/>
</dbReference>
<evidence type="ECO:0000313" key="2">
    <source>
        <dbReference type="Proteomes" id="UP000027981"/>
    </source>
</evidence>
<reference evidence="1 2" key="2">
    <citation type="journal article" date="2015" name="Genome Announc.">
        <title>Complete Genome Sequence of Hyperthermophilic Piezophilic Archaeon Palaeococcus pacificus DY20341T, Isolated from Deep-Sea Hydrothermal Sediments.</title>
        <authorList>
            <person name="Zeng X."/>
            <person name="Jebbar M."/>
            <person name="Shao Z."/>
        </authorList>
    </citation>
    <scope>NUCLEOTIDE SEQUENCE [LARGE SCALE GENOMIC DNA]</scope>
    <source>
        <strain evidence="1 2">DY20341</strain>
    </source>
</reference>
<dbReference type="HOGENOM" id="CLU_557387_0_0_2"/>
<protein>
    <submittedName>
        <fullName evidence="1">Uncharacterized protein</fullName>
    </submittedName>
</protein>
<dbReference type="GeneID" id="24842106"/>
<accession>A0A075LSV4</accession>
<dbReference type="RefSeq" id="WP_048164955.1">
    <property type="nucleotide sequence ID" value="NZ_CP006019.1"/>
</dbReference>
<dbReference type="AlphaFoldDB" id="A0A075LSV4"/>